<proteinExistence type="predicted"/>
<protein>
    <submittedName>
        <fullName evidence="1">Uncharacterized protein</fullName>
    </submittedName>
</protein>
<organism evidence="1 2">
    <name type="scientific">Streptomyces orinoci</name>
    <name type="common">Streptoverticillium orinoci</name>
    <dbReference type="NCBI Taxonomy" id="67339"/>
    <lineage>
        <taxon>Bacteria</taxon>
        <taxon>Bacillati</taxon>
        <taxon>Actinomycetota</taxon>
        <taxon>Actinomycetes</taxon>
        <taxon>Kitasatosporales</taxon>
        <taxon>Streptomycetaceae</taxon>
        <taxon>Streptomyces</taxon>
    </lineage>
</organism>
<sequence length="86" mass="9213">MLRDTDALTRLIAPRLHLLFHGPIGGPPTVADGTSAAGFPCAAGELRCWAPPPRAWHVVGMCRFEPGELDEHVPGARRLPDDPIAP</sequence>
<gene>
    <name evidence="1" type="ORF">AB0L16_19865</name>
</gene>
<keyword evidence="2" id="KW-1185">Reference proteome</keyword>
<accession>A0ABV3K0K7</accession>
<evidence type="ECO:0000313" key="1">
    <source>
        <dbReference type="EMBL" id="MEV5508688.1"/>
    </source>
</evidence>
<dbReference type="EMBL" id="JBFAUK010000015">
    <property type="protein sequence ID" value="MEV5508688.1"/>
    <property type="molecule type" value="Genomic_DNA"/>
</dbReference>
<dbReference type="Proteomes" id="UP001552594">
    <property type="component" value="Unassembled WGS sequence"/>
</dbReference>
<comment type="caution">
    <text evidence="1">The sequence shown here is derived from an EMBL/GenBank/DDBJ whole genome shotgun (WGS) entry which is preliminary data.</text>
</comment>
<name>A0ABV3K0K7_STRON</name>
<dbReference type="RefSeq" id="WP_109279509.1">
    <property type="nucleotide sequence ID" value="NZ_JBFAUK010000015.1"/>
</dbReference>
<reference evidence="1 2" key="1">
    <citation type="submission" date="2024-06" db="EMBL/GenBank/DDBJ databases">
        <title>The Natural Products Discovery Center: Release of the First 8490 Sequenced Strains for Exploring Actinobacteria Biosynthetic Diversity.</title>
        <authorList>
            <person name="Kalkreuter E."/>
            <person name="Kautsar S.A."/>
            <person name="Yang D."/>
            <person name="Bader C.D."/>
            <person name="Teijaro C.N."/>
            <person name="Fluegel L."/>
            <person name="Davis C.M."/>
            <person name="Simpson J.R."/>
            <person name="Lauterbach L."/>
            <person name="Steele A.D."/>
            <person name="Gui C."/>
            <person name="Meng S."/>
            <person name="Li G."/>
            <person name="Viehrig K."/>
            <person name="Ye F."/>
            <person name="Su P."/>
            <person name="Kiefer A.F."/>
            <person name="Nichols A."/>
            <person name="Cepeda A.J."/>
            <person name="Yan W."/>
            <person name="Fan B."/>
            <person name="Jiang Y."/>
            <person name="Adhikari A."/>
            <person name="Zheng C.-J."/>
            <person name="Schuster L."/>
            <person name="Cowan T.M."/>
            <person name="Smanski M.J."/>
            <person name="Chevrette M.G."/>
            <person name="De Carvalho L.P.S."/>
            <person name="Shen B."/>
        </authorList>
    </citation>
    <scope>NUCLEOTIDE SEQUENCE [LARGE SCALE GENOMIC DNA]</scope>
    <source>
        <strain evidence="1 2">NPDC052347</strain>
    </source>
</reference>
<evidence type="ECO:0000313" key="2">
    <source>
        <dbReference type="Proteomes" id="UP001552594"/>
    </source>
</evidence>